<dbReference type="KEGG" id="ock:EXM22_07905"/>
<evidence type="ECO:0000313" key="2">
    <source>
        <dbReference type="Proteomes" id="UP000324209"/>
    </source>
</evidence>
<dbReference type="RefSeq" id="WP_149485996.1">
    <property type="nucleotide sequence ID" value="NZ_CP036150.1"/>
</dbReference>
<dbReference type="Proteomes" id="UP000324209">
    <property type="component" value="Chromosome"/>
</dbReference>
<gene>
    <name evidence="1" type="ORF">EXM22_07905</name>
</gene>
<protein>
    <recommendedName>
        <fullName evidence="3">WD40 repeat domain-containing protein</fullName>
    </recommendedName>
</protein>
<dbReference type="SUPFAM" id="SSF63829">
    <property type="entry name" value="Calcium-dependent phosphotriesterase"/>
    <property type="match status" value="1"/>
</dbReference>
<sequence length="355" mass="40223">MNKTFFLPLIILFFLIYYLMFPVKGGKEIYWTASELHHFGTMNHSPDSLSVPLVINQGRHRGVLLPDGGTPYLLNEEERAAVSESHFLIQSTSASLILKDLESQSEKIIPSQDYPLILSGHFYAADFGSAILEEFDSSGKSLWKWRGTSPITAISASTLCTVFGSVDGRIRIFSRQGEMTEFIPGDQREDNVIYGIAFSQDCSKLAVLSGLNKQYIRQYHLKEDEAPELFHEELLESRFSRPVKLFYSESASLLWVEQESSLLQYRGADLESTLLLDGTLLTQNSDEQAGLVYVLNRLGPSSFSDKSYEVAVYTMTGTLIMRNRFDEYPPFFFRSGRDIFLSMNDDLISLKRVDS</sequence>
<name>A0A5C1QMX3_9SPIO</name>
<evidence type="ECO:0000313" key="1">
    <source>
        <dbReference type="EMBL" id="QEN07916.1"/>
    </source>
</evidence>
<proteinExistence type="predicted"/>
<dbReference type="EMBL" id="CP036150">
    <property type="protein sequence ID" value="QEN07916.1"/>
    <property type="molecule type" value="Genomic_DNA"/>
</dbReference>
<dbReference type="OrthoDB" id="358864at2"/>
<organism evidence="1 2">
    <name type="scientific">Oceanispirochaeta crateris</name>
    <dbReference type="NCBI Taxonomy" id="2518645"/>
    <lineage>
        <taxon>Bacteria</taxon>
        <taxon>Pseudomonadati</taxon>
        <taxon>Spirochaetota</taxon>
        <taxon>Spirochaetia</taxon>
        <taxon>Spirochaetales</taxon>
        <taxon>Spirochaetaceae</taxon>
        <taxon>Oceanispirochaeta</taxon>
    </lineage>
</organism>
<keyword evidence="2" id="KW-1185">Reference proteome</keyword>
<reference evidence="1 2" key="1">
    <citation type="submission" date="2019-02" db="EMBL/GenBank/DDBJ databases">
        <title>Complete Genome Sequence and Methylome Analysis of free living Spirochaetas.</title>
        <authorList>
            <person name="Fomenkov A."/>
            <person name="Dubinina G."/>
            <person name="Leshcheva N."/>
            <person name="Mikheeva N."/>
            <person name="Grabovich M."/>
            <person name="Vincze T."/>
            <person name="Roberts R.J."/>
        </authorList>
    </citation>
    <scope>NUCLEOTIDE SEQUENCE [LARGE SCALE GENOMIC DNA]</scope>
    <source>
        <strain evidence="1 2">K2</strain>
    </source>
</reference>
<evidence type="ECO:0008006" key="3">
    <source>
        <dbReference type="Google" id="ProtNLM"/>
    </source>
</evidence>
<dbReference type="AlphaFoldDB" id="A0A5C1QMX3"/>
<accession>A0A5C1QMX3</accession>